<evidence type="ECO:0000256" key="1">
    <source>
        <dbReference type="SAM" id="Phobius"/>
    </source>
</evidence>
<keyword evidence="1" id="KW-1133">Transmembrane helix</keyword>
<keyword evidence="1 2" id="KW-0812">Transmembrane</keyword>
<dbReference type="SUPFAM" id="SSF52047">
    <property type="entry name" value="RNI-like"/>
    <property type="match status" value="1"/>
</dbReference>
<dbReference type="GeneID" id="24442319"/>
<dbReference type="Proteomes" id="UP000009168">
    <property type="component" value="Unassembled WGS sequence"/>
</dbReference>
<reference evidence="3" key="1">
    <citation type="journal article" date="2006" name="PLoS Biol.">
        <title>Macronuclear genome sequence of the ciliate Tetrahymena thermophila, a model eukaryote.</title>
        <authorList>
            <person name="Eisen J.A."/>
            <person name="Coyne R.S."/>
            <person name="Wu M."/>
            <person name="Wu D."/>
            <person name="Thiagarajan M."/>
            <person name="Wortman J.R."/>
            <person name="Badger J.H."/>
            <person name="Ren Q."/>
            <person name="Amedeo P."/>
            <person name="Jones K.M."/>
            <person name="Tallon L.J."/>
            <person name="Delcher A.L."/>
            <person name="Salzberg S.L."/>
            <person name="Silva J.C."/>
            <person name="Haas B.J."/>
            <person name="Majoros W.H."/>
            <person name="Farzad M."/>
            <person name="Carlton J.M."/>
            <person name="Smith R.K. Jr."/>
            <person name="Garg J."/>
            <person name="Pearlman R.E."/>
            <person name="Karrer K.M."/>
            <person name="Sun L."/>
            <person name="Manning G."/>
            <person name="Elde N.C."/>
            <person name="Turkewitz A.P."/>
            <person name="Asai D.J."/>
            <person name="Wilkes D.E."/>
            <person name="Wang Y."/>
            <person name="Cai H."/>
            <person name="Collins K."/>
            <person name="Stewart B.A."/>
            <person name="Lee S.R."/>
            <person name="Wilamowska K."/>
            <person name="Weinberg Z."/>
            <person name="Ruzzo W.L."/>
            <person name="Wloga D."/>
            <person name="Gaertig J."/>
            <person name="Frankel J."/>
            <person name="Tsao C.-C."/>
            <person name="Gorovsky M.A."/>
            <person name="Keeling P.J."/>
            <person name="Waller R.F."/>
            <person name="Patron N.J."/>
            <person name="Cherry J.M."/>
            <person name="Stover N.A."/>
            <person name="Krieger C.J."/>
            <person name="del Toro C."/>
            <person name="Ryder H.F."/>
            <person name="Williamson S.C."/>
            <person name="Barbeau R.A."/>
            <person name="Hamilton E.P."/>
            <person name="Orias E."/>
        </authorList>
    </citation>
    <scope>NUCLEOTIDE SEQUENCE [LARGE SCALE GENOMIC DNA]</scope>
    <source>
        <strain evidence="3">SB210</strain>
    </source>
</reference>
<evidence type="ECO:0000313" key="3">
    <source>
        <dbReference type="Proteomes" id="UP000009168"/>
    </source>
</evidence>
<keyword evidence="3" id="KW-1185">Reference proteome</keyword>
<accession>W7X1E9</accession>
<sequence length="234" mass="27234">MDQVNFLTTNIQKINSLCLFYKSQNCIGDIGTQSIAVSLSNCNLITSLTLGLQQISFSNFIQIFQRQLYFILQFFKLKIKSFFIFYNKSENKISDEGAKSIGLALINQKNLTSLQLYIEQIFNYKLITKSFKLPLHILIQIIFIINLFIFFQSFNEIGNQGLISIATCLSSCILITRLSISLLKKLLLILQQLINQLKNIFLKKKKRKLFLRKIKWIKFKIAKCQVMIKMNYLS</sequence>
<proteinExistence type="predicted"/>
<dbReference type="AlphaFoldDB" id="W7X1E9"/>
<name>W7X1E9_TETTS</name>
<dbReference type="EMBL" id="GG662604">
    <property type="protein sequence ID" value="EWS73065.1"/>
    <property type="molecule type" value="Genomic_DNA"/>
</dbReference>
<dbReference type="RefSeq" id="XP_012654403.1">
    <property type="nucleotide sequence ID" value="XM_012798949.1"/>
</dbReference>
<evidence type="ECO:0000313" key="2">
    <source>
        <dbReference type="EMBL" id="EWS73065.1"/>
    </source>
</evidence>
<dbReference type="InParanoid" id="W7X1E9"/>
<keyword evidence="1" id="KW-0472">Membrane</keyword>
<feature type="transmembrane region" description="Helical" evidence="1">
    <location>
        <begin position="133"/>
        <end position="154"/>
    </location>
</feature>
<dbReference type="InterPro" id="IPR032675">
    <property type="entry name" value="LRR_dom_sf"/>
</dbReference>
<protein>
    <submittedName>
        <fullName evidence="2">Transmembrane protein, putative</fullName>
    </submittedName>
</protein>
<dbReference type="Gene3D" id="3.80.10.10">
    <property type="entry name" value="Ribonuclease Inhibitor"/>
    <property type="match status" value="1"/>
</dbReference>
<feature type="transmembrane region" description="Helical" evidence="1">
    <location>
        <begin position="160"/>
        <end position="180"/>
    </location>
</feature>
<organism evidence="2 3">
    <name type="scientific">Tetrahymena thermophila (strain SB210)</name>
    <dbReference type="NCBI Taxonomy" id="312017"/>
    <lineage>
        <taxon>Eukaryota</taxon>
        <taxon>Sar</taxon>
        <taxon>Alveolata</taxon>
        <taxon>Ciliophora</taxon>
        <taxon>Intramacronucleata</taxon>
        <taxon>Oligohymenophorea</taxon>
        <taxon>Hymenostomatida</taxon>
        <taxon>Tetrahymenina</taxon>
        <taxon>Tetrahymenidae</taxon>
        <taxon>Tetrahymena</taxon>
    </lineage>
</organism>
<gene>
    <name evidence="2" type="ORF">TTHERM_001414130</name>
</gene>
<dbReference type="KEGG" id="tet:TTHERM_001414130"/>